<dbReference type="InterPro" id="IPR002104">
    <property type="entry name" value="Integrase_catalytic"/>
</dbReference>
<name>A0A5C6LS02_9BACT</name>
<dbReference type="Gene3D" id="1.10.150.130">
    <property type="match status" value="1"/>
</dbReference>
<organism evidence="5 6">
    <name type="scientific">Chitinophaga pinensis</name>
    <dbReference type="NCBI Taxonomy" id="79329"/>
    <lineage>
        <taxon>Bacteria</taxon>
        <taxon>Pseudomonadati</taxon>
        <taxon>Bacteroidota</taxon>
        <taxon>Chitinophagia</taxon>
        <taxon>Chitinophagales</taxon>
        <taxon>Chitinophagaceae</taxon>
        <taxon>Chitinophaga</taxon>
    </lineage>
</organism>
<gene>
    <name evidence="5" type="ORF">FEF09_17050</name>
</gene>
<protein>
    <submittedName>
        <fullName evidence="5">Tyrosine-type recombinase/integrase</fullName>
    </submittedName>
</protein>
<dbReference type="AlphaFoldDB" id="A0A5C6LS02"/>
<dbReference type="InterPro" id="IPR013762">
    <property type="entry name" value="Integrase-like_cat_sf"/>
</dbReference>
<dbReference type="Pfam" id="PF00589">
    <property type="entry name" value="Phage_integrase"/>
    <property type="match status" value="1"/>
</dbReference>
<keyword evidence="6" id="KW-1185">Reference proteome</keyword>
<evidence type="ECO:0000313" key="6">
    <source>
        <dbReference type="Proteomes" id="UP000318815"/>
    </source>
</evidence>
<dbReference type="CDD" id="cd00397">
    <property type="entry name" value="DNA_BRE_C"/>
    <property type="match status" value="1"/>
</dbReference>
<evidence type="ECO:0000256" key="1">
    <source>
        <dbReference type="ARBA" id="ARBA00008857"/>
    </source>
</evidence>
<comment type="similarity">
    <text evidence="1">Belongs to the 'phage' integrase family.</text>
</comment>
<dbReference type="GO" id="GO:0006310">
    <property type="term" value="P:DNA recombination"/>
    <property type="evidence" value="ECO:0007669"/>
    <property type="project" value="UniProtKB-KW"/>
</dbReference>
<reference evidence="5 6" key="1">
    <citation type="submission" date="2019-08" db="EMBL/GenBank/DDBJ databases">
        <title>Whole genome sequencing of chitin degrading bacteria Chitinophaga pinensis YS16.</title>
        <authorList>
            <person name="Singh R.P."/>
            <person name="Manchanda G."/>
            <person name="Maurya I.K."/>
            <person name="Joshi N.K."/>
            <person name="Srivastava A.K."/>
        </authorList>
    </citation>
    <scope>NUCLEOTIDE SEQUENCE [LARGE SCALE GENOMIC DNA]</scope>
    <source>
        <strain evidence="5 6">YS-16</strain>
    </source>
</reference>
<keyword evidence="2" id="KW-0238">DNA-binding</keyword>
<evidence type="ECO:0000259" key="4">
    <source>
        <dbReference type="PROSITE" id="PS51898"/>
    </source>
</evidence>
<proteinExistence type="inferred from homology"/>
<evidence type="ECO:0000256" key="2">
    <source>
        <dbReference type="ARBA" id="ARBA00023125"/>
    </source>
</evidence>
<dbReference type="SUPFAM" id="SSF56349">
    <property type="entry name" value="DNA breaking-rejoining enzymes"/>
    <property type="match status" value="1"/>
</dbReference>
<dbReference type="EMBL" id="VOHS01000016">
    <property type="protein sequence ID" value="TWV99443.1"/>
    <property type="molecule type" value="Genomic_DNA"/>
</dbReference>
<evidence type="ECO:0000256" key="3">
    <source>
        <dbReference type="ARBA" id="ARBA00023172"/>
    </source>
</evidence>
<dbReference type="InterPro" id="IPR010998">
    <property type="entry name" value="Integrase_recombinase_N"/>
</dbReference>
<dbReference type="PROSITE" id="PS51898">
    <property type="entry name" value="TYR_RECOMBINASE"/>
    <property type="match status" value="1"/>
</dbReference>
<sequence length="287" mass="33024">MTLDKYLQQHYTPSTAASYLREINQFLSSYPEAPGAVYSDLMSYIGVLRHRYRNSYTLHRIVSSIKVYYDYQCHIGARLDHPARNIRLRDKRSRDIQLQDLFSAAELEVLLDREERYSVLALRNKVLMSLLVYQGLTVGELSALSVSDILLDKGSVYIKGTAVSNRRELPLKPVQMDWLSSYLLEVRLQLLKGSESDLLLLGHRGKGMPGTEISKHVKRVYKGLYRGREVSAQRIRQSVIANLFSQGHDIGVVQQFAGHKYPSSTERYRQDDVYRLQSAIELYHPIK</sequence>
<comment type="caution">
    <text evidence="5">The sequence shown here is derived from an EMBL/GenBank/DDBJ whole genome shotgun (WGS) entry which is preliminary data.</text>
</comment>
<dbReference type="GO" id="GO:0003677">
    <property type="term" value="F:DNA binding"/>
    <property type="evidence" value="ECO:0007669"/>
    <property type="project" value="UniProtKB-KW"/>
</dbReference>
<accession>A0A5C6LS02</accession>
<dbReference type="Proteomes" id="UP000318815">
    <property type="component" value="Unassembled WGS sequence"/>
</dbReference>
<dbReference type="PANTHER" id="PTHR30349">
    <property type="entry name" value="PHAGE INTEGRASE-RELATED"/>
    <property type="match status" value="1"/>
</dbReference>
<dbReference type="InterPro" id="IPR050090">
    <property type="entry name" value="Tyrosine_recombinase_XerCD"/>
</dbReference>
<feature type="domain" description="Tyr recombinase" evidence="4">
    <location>
        <begin position="97"/>
        <end position="281"/>
    </location>
</feature>
<dbReference type="OrthoDB" id="1407105at2"/>
<dbReference type="PANTHER" id="PTHR30349:SF41">
    <property type="entry name" value="INTEGRASE_RECOMBINASE PROTEIN MJ0367-RELATED"/>
    <property type="match status" value="1"/>
</dbReference>
<evidence type="ECO:0000313" key="5">
    <source>
        <dbReference type="EMBL" id="TWV99443.1"/>
    </source>
</evidence>
<dbReference type="GO" id="GO:0015074">
    <property type="term" value="P:DNA integration"/>
    <property type="evidence" value="ECO:0007669"/>
    <property type="project" value="InterPro"/>
</dbReference>
<keyword evidence="3" id="KW-0233">DNA recombination</keyword>
<dbReference type="Gene3D" id="1.10.443.10">
    <property type="entry name" value="Intergrase catalytic core"/>
    <property type="match status" value="1"/>
</dbReference>
<dbReference type="InterPro" id="IPR011010">
    <property type="entry name" value="DNA_brk_join_enz"/>
</dbReference>